<dbReference type="GO" id="GO:0043565">
    <property type="term" value="F:sequence-specific DNA binding"/>
    <property type="evidence" value="ECO:0007669"/>
    <property type="project" value="InterPro"/>
</dbReference>
<gene>
    <name evidence="5" type="ORF">HHA01_21670</name>
</gene>
<keyword evidence="2" id="KW-0238">DNA-binding</keyword>
<dbReference type="PROSITE" id="PS01124">
    <property type="entry name" value="HTH_ARAC_FAMILY_2"/>
    <property type="match status" value="1"/>
</dbReference>
<dbReference type="Proteomes" id="UP000319812">
    <property type="component" value="Unassembled WGS sequence"/>
</dbReference>
<dbReference type="Gene3D" id="1.10.10.60">
    <property type="entry name" value="Homeodomain-like"/>
    <property type="match status" value="1"/>
</dbReference>
<sequence length="242" mass="26630">MRILDDMSQPSSEVTSVVMQASGEERSYPMECLSDTHGFHQLLVGLAGRVDVEVEGRGAAVVPGGACVIPAGATHHYLGIEAANRCRVLDLAIGDATLDACFERIRFLRLPLSELETQGDQALLASLPGAPALVGPRLNLARLTRMVEADLAAPWSLAHLAAITHLSQRQLRRSLLALTGLTPWRWLQQQRLRRATRRMLEERTSLTTIALDCGFHDAAQFSRLFRAWQGQSPAAFRRGQRC</sequence>
<evidence type="ECO:0000313" key="6">
    <source>
        <dbReference type="Proteomes" id="UP000319812"/>
    </source>
</evidence>
<organism evidence="5 6">
    <name type="scientific">Halomonas halmophila</name>
    <dbReference type="NCBI Taxonomy" id="252"/>
    <lineage>
        <taxon>Bacteria</taxon>
        <taxon>Pseudomonadati</taxon>
        <taxon>Pseudomonadota</taxon>
        <taxon>Gammaproteobacteria</taxon>
        <taxon>Oceanospirillales</taxon>
        <taxon>Halomonadaceae</taxon>
        <taxon>Halomonas</taxon>
    </lineage>
</organism>
<dbReference type="SUPFAM" id="SSF51182">
    <property type="entry name" value="RmlC-like cupins"/>
    <property type="match status" value="1"/>
</dbReference>
<evidence type="ECO:0000256" key="3">
    <source>
        <dbReference type="ARBA" id="ARBA00023163"/>
    </source>
</evidence>
<dbReference type="Gene3D" id="2.60.120.10">
    <property type="entry name" value="Jelly Rolls"/>
    <property type="match status" value="1"/>
</dbReference>
<dbReference type="PROSITE" id="PS00041">
    <property type="entry name" value="HTH_ARAC_FAMILY_1"/>
    <property type="match status" value="1"/>
</dbReference>
<keyword evidence="6" id="KW-1185">Reference proteome</keyword>
<evidence type="ECO:0000259" key="4">
    <source>
        <dbReference type="PROSITE" id="PS01124"/>
    </source>
</evidence>
<dbReference type="Pfam" id="PF12833">
    <property type="entry name" value="HTH_18"/>
    <property type="match status" value="1"/>
</dbReference>
<dbReference type="InterPro" id="IPR018062">
    <property type="entry name" value="HTH_AraC-typ_CS"/>
</dbReference>
<dbReference type="InterPro" id="IPR011051">
    <property type="entry name" value="RmlC_Cupin_sf"/>
</dbReference>
<dbReference type="AlphaFoldDB" id="A0A4Y4F6E4"/>
<dbReference type="SUPFAM" id="SSF46689">
    <property type="entry name" value="Homeodomain-like"/>
    <property type="match status" value="2"/>
</dbReference>
<evidence type="ECO:0000256" key="2">
    <source>
        <dbReference type="ARBA" id="ARBA00023125"/>
    </source>
</evidence>
<name>A0A4Y4F6E4_9GAMM</name>
<dbReference type="InterPro" id="IPR050204">
    <property type="entry name" value="AraC_XylS_family_regulators"/>
</dbReference>
<dbReference type="PANTHER" id="PTHR46796">
    <property type="entry name" value="HTH-TYPE TRANSCRIPTIONAL ACTIVATOR RHAS-RELATED"/>
    <property type="match status" value="1"/>
</dbReference>
<evidence type="ECO:0000313" key="5">
    <source>
        <dbReference type="EMBL" id="GED23190.1"/>
    </source>
</evidence>
<dbReference type="GO" id="GO:0003700">
    <property type="term" value="F:DNA-binding transcription factor activity"/>
    <property type="evidence" value="ECO:0007669"/>
    <property type="project" value="InterPro"/>
</dbReference>
<proteinExistence type="predicted"/>
<dbReference type="InterPro" id="IPR014710">
    <property type="entry name" value="RmlC-like_jellyroll"/>
</dbReference>
<comment type="caution">
    <text evidence="5">The sequence shown here is derived from an EMBL/GenBank/DDBJ whole genome shotgun (WGS) entry which is preliminary data.</text>
</comment>
<protein>
    <submittedName>
        <fullName evidence="5">Transcriptional regulator</fullName>
    </submittedName>
</protein>
<feature type="domain" description="HTH araC/xylS-type" evidence="4">
    <location>
        <begin position="141"/>
        <end position="239"/>
    </location>
</feature>
<dbReference type="InterPro" id="IPR018060">
    <property type="entry name" value="HTH_AraC"/>
</dbReference>
<keyword evidence="3" id="KW-0804">Transcription</keyword>
<dbReference type="SMART" id="SM00342">
    <property type="entry name" value="HTH_ARAC"/>
    <property type="match status" value="1"/>
</dbReference>
<dbReference type="EMBL" id="BJOC01000029">
    <property type="protein sequence ID" value="GED23190.1"/>
    <property type="molecule type" value="Genomic_DNA"/>
</dbReference>
<reference evidence="5 6" key="1">
    <citation type="submission" date="2019-06" db="EMBL/GenBank/DDBJ databases">
        <title>Whole genome shotgun sequence of Halomonas halmophila NBRC 15537.</title>
        <authorList>
            <person name="Hosoyama A."/>
            <person name="Uohara A."/>
            <person name="Ohji S."/>
            <person name="Ichikawa N."/>
        </authorList>
    </citation>
    <scope>NUCLEOTIDE SEQUENCE [LARGE SCALE GENOMIC DNA]</scope>
    <source>
        <strain evidence="5 6">NBRC 15537</strain>
    </source>
</reference>
<accession>A0A4Y4F6E4</accession>
<dbReference type="InterPro" id="IPR009057">
    <property type="entry name" value="Homeodomain-like_sf"/>
</dbReference>
<keyword evidence="1" id="KW-0805">Transcription regulation</keyword>
<evidence type="ECO:0000256" key="1">
    <source>
        <dbReference type="ARBA" id="ARBA00023015"/>
    </source>
</evidence>